<dbReference type="GO" id="GO:0019343">
    <property type="term" value="P:cysteine biosynthetic process via cystathionine"/>
    <property type="evidence" value="ECO:0007669"/>
    <property type="project" value="TreeGrafter"/>
</dbReference>
<comment type="caution">
    <text evidence="9">The sequence shown here is derived from an EMBL/GenBank/DDBJ whole genome shotgun (WGS) entry which is preliminary data.</text>
</comment>
<dbReference type="AlphaFoldDB" id="A0AAV8X7N4"/>
<gene>
    <name evidence="9" type="ORF">NQ318_016923</name>
</gene>
<evidence type="ECO:0000256" key="2">
    <source>
        <dbReference type="ARBA" id="ARBA00005038"/>
    </source>
</evidence>
<dbReference type="SUPFAM" id="SSF53383">
    <property type="entry name" value="PLP-dependent transferases"/>
    <property type="match status" value="1"/>
</dbReference>
<dbReference type="InterPro" id="IPR015421">
    <property type="entry name" value="PyrdxlP-dep_Trfase_major"/>
</dbReference>
<evidence type="ECO:0000313" key="10">
    <source>
        <dbReference type="Proteomes" id="UP001162162"/>
    </source>
</evidence>
<keyword evidence="6" id="KW-0198">Cysteine biosynthesis</keyword>
<comment type="cofactor">
    <cofactor evidence="1 8">
        <name>pyridoxal 5'-phosphate</name>
        <dbReference type="ChEBI" id="CHEBI:597326"/>
    </cofactor>
</comment>
<comment type="pathway">
    <text evidence="2">Amino-acid biosynthesis; L-cysteine biosynthesis; L-cysteine from L-homocysteine and L-serine: step 2/2.</text>
</comment>
<keyword evidence="10" id="KW-1185">Reference proteome</keyword>
<dbReference type="Gene3D" id="3.40.640.10">
    <property type="entry name" value="Type I PLP-dependent aspartate aminotransferase-like (Major domain)"/>
    <property type="match status" value="1"/>
</dbReference>
<evidence type="ECO:0000256" key="7">
    <source>
        <dbReference type="ARBA" id="ARBA00029853"/>
    </source>
</evidence>
<evidence type="ECO:0000256" key="8">
    <source>
        <dbReference type="RuleBase" id="RU362118"/>
    </source>
</evidence>
<sequence length="156" mass="16991">MGEKEGFLPFPRDFEMICVHHSTKVDTQSPCKGIVPPLVLSNFHEPKGSCEPSSLSRYVPARLGNSTRFALEKVVALLNRAKHCLCFASGIGAIGAILALLKTGDHVIISDDVYGGTTESIMRLNKFCIQCSHVDFHHMENVENAITPETKGGPLV</sequence>
<dbReference type="InterPro" id="IPR015424">
    <property type="entry name" value="PyrdxlP-dep_Trfase"/>
</dbReference>
<proteinExistence type="inferred from homology"/>
<name>A0AAV8X7N4_9CUCU</name>
<reference evidence="9" key="1">
    <citation type="journal article" date="2023" name="Insect Mol. Biol.">
        <title>Genome sequencing provides insights into the evolution of gene families encoding plant cell wall-degrading enzymes in longhorned beetles.</title>
        <authorList>
            <person name="Shin N.R."/>
            <person name="Okamura Y."/>
            <person name="Kirsch R."/>
            <person name="Pauchet Y."/>
        </authorList>
    </citation>
    <scope>NUCLEOTIDE SEQUENCE</scope>
    <source>
        <strain evidence="9">AMC_N1</strain>
    </source>
</reference>
<evidence type="ECO:0000256" key="3">
    <source>
        <dbReference type="ARBA" id="ARBA00009077"/>
    </source>
</evidence>
<comment type="similarity">
    <text evidence="3 8">Belongs to the trans-sulfuration enzymes family.</text>
</comment>
<accession>A0AAV8X7N4</accession>
<evidence type="ECO:0000256" key="4">
    <source>
        <dbReference type="ARBA" id="ARBA00012085"/>
    </source>
</evidence>
<dbReference type="EMBL" id="JAPWTK010001130">
    <property type="protein sequence ID" value="KAJ8933987.1"/>
    <property type="molecule type" value="Genomic_DNA"/>
</dbReference>
<evidence type="ECO:0000256" key="1">
    <source>
        <dbReference type="ARBA" id="ARBA00001933"/>
    </source>
</evidence>
<dbReference type="Pfam" id="PF01053">
    <property type="entry name" value="Cys_Met_Meta_PP"/>
    <property type="match status" value="1"/>
</dbReference>
<dbReference type="GO" id="GO:0019346">
    <property type="term" value="P:transsulfuration"/>
    <property type="evidence" value="ECO:0007669"/>
    <property type="project" value="InterPro"/>
</dbReference>
<evidence type="ECO:0000313" key="9">
    <source>
        <dbReference type="EMBL" id="KAJ8933987.1"/>
    </source>
</evidence>
<keyword evidence="5 8" id="KW-0663">Pyridoxal phosphate</keyword>
<dbReference type="Proteomes" id="UP001162162">
    <property type="component" value="Unassembled WGS sequence"/>
</dbReference>
<protein>
    <recommendedName>
        <fullName evidence="4">cystathionine gamma-lyase</fullName>
        <ecNumber evidence="4">4.4.1.1</ecNumber>
    </recommendedName>
    <alternativeName>
        <fullName evidence="7">Gamma-cystathionase</fullName>
    </alternativeName>
</protein>
<evidence type="ECO:0000256" key="6">
    <source>
        <dbReference type="ARBA" id="ARBA00023192"/>
    </source>
</evidence>
<evidence type="ECO:0000256" key="5">
    <source>
        <dbReference type="ARBA" id="ARBA00022898"/>
    </source>
</evidence>
<dbReference type="GO" id="GO:0030170">
    <property type="term" value="F:pyridoxal phosphate binding"/>
    <property type="evidence" value="ECO:0007669"/>
    <property type="project" value="InterPro"/>
</dbReference>
<dbReference type="EC" id="4.4.1.1" evidence="4"/>
<dbReference type="GO" id="GO:0004123">
    <property type="term" value="F:cystathionine gamma-lyase activity"/>
    <property type="evidence" value="ECO:0007669"/>
    <property type="project" value="TreeGrafter"/>
</dbReference>
<dbReference type="GO" id="GO:0005737">
    <property type="term" value="C:cytoplasm"/>
    <property type="evidence" value="ECO:0007669"/>
    <property type="project" value="TreeGrafter"/>
</dbReference>
<dbReference type="PANTHER" id="PTHR11808">
    <property type="entry name" value="TRANS-SULFURATION ENZYME FAMILY MEMBER"/>
    <property type="match status" value="1"/>
</dbReference>
<dbReference type="PANTHER" id="PTHR11808:SF15">
    <property type="entry name" value="CYSTATHIONINE GAMMA-LYASE"/>
    <property type="match status" value="1"/>
</dbReference>
<organism evidence="9 10">
    <name type="scientific">Aromia moschata</name>
    <dbReference type="NCBI Taxonomy" id="1265417"/>
    <lineage>
        <taxon>Eukaryota</taxon>
        <taxon>Metazoa</taxon>
        <taxon>Ecdysozoa</taxon>
        <taxon>Arthropoda</taxon>
        <taxon>Hexapoda</taxon>
        <taxon>Insecta</taxon>
        <taxon>Pterygota</taxon>
        <taxon>Neoptera</taxon>
        <taxon>Endopterygota</taxon>
        <taxon>Coleoptera</taxon>
        <taxon>Polyphaga</taxon>
        <taxon>Cucujiformia</taxon>
        <taxon>Chrysomeloidea</taxon>
        <taxon>Cerambycidae</taxon>
        <taxon>Cerambycinae</taxon>
        <taxon>Callichromatini</taxon>
        <taxon>Aromia</taxon>
    </lineage>
</organism>
<keyword evidence="6" id="KW-0028">Amino-acid biosynthesis</keyword>
<dbReference type="InterPro" id="IPR000277">
    <property type="entry name" value="Cys/Met-Metab_PyrdxlP-dep_enz"/>
</dbReference>